<dbReference type="GO" id="GO:0032196">
    <property type="term" value="P:transposition"/>
    <property type="evidence" value="ECO:0007669"/>
    <property type="project" value="TreeGrafter"/>
</dbReference>
<gene>
    <name evidence="1" type="ORF">CKY01_08285</name>
</gene>
<reference evidence="1 2" key="1">
    <citation type="journal article" date="2018" name="Int. J. Syst. Evol. Microbiol.">
        <title>Whole-genome-based revisit of Photorhabdus phylogeny: proposal for the elevation of most Photorhabdus subspecies to the species level and description of one novel species Photorhabdus bodei sp. nov., and one novel subspecies Photorhabdus laumondii subsp. clarkei subsp. nov.</title>
        <authorList>
            <person name="Machado R.A.R."/>
            <person name="Wuthrich D."/>
            <person name="Kuhnert P."/>
            <person name="Arce C.C.M."/>
            <person name="Thonen L."/>
            <person name="Ruiz C."/>
            <person name="Zhang X."/>
            <person name="Robert C.A.M."/>
            <person name="Karimi J."/>
            <person name="Kamali S."/>
            <person name="Ma J."/>
            <person name="Bruggmann R."/>
            <person name="Erb M."/>
        </authorList>
    </citation>
    <scope>NUCLEOTIDE SEQUENCE [LARGE SCALE GENOMIC DNA]</scope>
    <source>
        <strain evidence="1 2">BOJ-47</strain>
    </source>
</reference>
<comment type="caution">
    <text evidence="1">The sequence shown here is derived from an EMBL/GenBank/DDBJ whole genome shotgun (WGS) entry which is preliminary data.</text>
</comment>
<organism evidence="1 2">
    <name type="scientific">Photorhabdus laumondii subsp. clarkei</name>
    <dbReference type="NCBI Taxonomy" id="2029685"/>
    <lineage>
        <taxon>Bacteria</taxon>
        <taxon>Pseudomonadati</taxon>
        <taxon>Pseudomonadota</taxon>
        <taxon>Gammaproteobacteria</taxon>
        <taxon>Enterobacterales</taxon>
        <taxon>Morganellaceae</taxon>
        <taxon>Photorhabdus</taxon>
    </lineage>
</organism>
<evidence type="ECO:0000313" key="2">
    <source>
        <dbReference type="Proteomes" id="UP000250870"/>
    </source>
</evidence>
<accession>A0A329VH21</accession>
<dbReference type="Proteomes" id="UP000250870">
    <property type="component" value="Unassembled WGS sequence"/>
</dbReference>
<protein>
    <recommendedName>
        <fullName evidence="3">Transposase</fullName>
    </recommendedName>
</protein>
<name>A0A329VH21_9GAMM</name>
<dbReference type="PANTHER" id="PTHR10948">
    <property type="entry name" value="TRANSPOSASE"/>
    <property type="match status" value="1"/>
</dbReference>
<dbReference type="GO" id="GO:0004803">
    <property type="term" value="F:transposase activity"/>
    <property type="evidence" value="ECO:0007669"/>
    <property type="project" value="TreeGrafter"/>
</dbReference>
<dbReference type="GO" id="GO:0005829">
    <property type="term" value="C:cytosol"/>
    <property type="evidence" value="ECO:0007669"/>
    <property type="project" value="TreeGrafter"/>
</dbReference>
<evidence type="ECO:0008006" key="3">
    <source>
        <dbReference type="Google" id="ProtNLM"/>
    </source>
</evidence>
<proteinExistence type="predicted"/>
<evidence type="ECO:0000313" key="1">
    <source>
        <dbReference type="EMBL" id="RAW91550.1"/>
    </source>
</evidence>
<dbReference type="EMBL" id="NSCI01000008">
    <property type="protein sequence ID" value="RAW91550.1"/>
    <property type="molecule type" value="Genomic_DNA"/>
</dbReference>
<dbReference type="AlphaFoldDB" id="A0A329VH21"/>
<dbReference type="InterPro" id="IPR051917">
    <property type="entry name" value="Transposase-Integrase"/>
</dbReference>
<sequence length="151" mass="17910">MPDFLLKKPVFHNVPFTKLLNRSILTIYRELRRNQGIQEYYPKQAQFKMLTRRHFAKKMVKITPKIKRWIKQLIWENLSPEQVANYLRRHKGISLHHETIYRLIYKDKMDGGIYGNISRLPENPTANAMASRNPPQITDKMTTIFKICAVA</sequence>
<dbReference type="PANTHER" id="PTHR10948:SF23">
    <property type="entry name" value="TRANSPOSASE INSI FOR INSERTION SEQUENCE ELEMENT IS30A-RELATED"/>
    <property type="match status" value="1"/>
</dbReference>